<protein>
    <recommendedName>
        <fullName evidence="13">Membrane protein FAM174B</fullName>
    </recommendedName>
</protein>
<evidence type="ECO:0000256" key="8">
    <source>
        <dbReference type="SAM" id="MobiDB-lite"/>
    </source>
</evidence>
<feature type="signal peptide" evidence="10">
    <location>
        <begin position="1"/>
        <end position="21"/>
    </location>
</feature>
<keyword evidence="12" id="KW-1185">Reference proteome</keyword>
<evidence type="ECO:0000313" key="11">
    <source>
        <dbReference type="EMBL" id="MED6231411.1"/>
    </source>
</evidence>
<comment type="subcellular location">
    <subcellularLocation>
        <location evidence="1">Membrane</location>
        <topology evidence="1">Single-pass type I membrane protein</topology>
    </subcellularLocation>
</comment>
<dbReference type="PANTHER" id="PTHR28607:SF3">
    <property type="entry name" value="MEMBRANE PROTEIN FAM174B"/>
    <property type="match status" value="1"/>
</dbReference>
<keyword evidence="6 9" id="KW-0472">Membrane</keyword>
<gene>
    <name evidence="11" type="ORF">ATANTOWER_030307</name>
</gene>
<keyword evidence="5 9" id="KW-1133">Transmembrane helix</keyword>
<evidence type="ECO:0008006" key="13">
    <source>
        <dbReference type="Google" id="ProtNLM"/>
    </source>
</evidence>
<comment type="similarity">
    <text evidence="2">Belongs to the FAM174 family.</text>
</comment>
<feature type="region of interest" description="Disordered" evidence="8">
    <location>
        <begin position="118"/>
        <end position="138"/>
    </location>
</feature>
<dbReference type="Proteomes" id="UP001345963">
    <property type="component" value="Unassembled WGS sequence"/>
</dbReference>
<keyword evidence="3 9" id="KW-0812">Transmembrane</keyword>
<comment type="caution">
    <text evidence="11">The sequence shown here is derived from an EMBL/GenBank/DDBJ whole genome shotgun (WGS) entry which is preliminary data.</text>
</comment>
<dbReference type="InterPro" id="IPR009565">
    <property type="entry name" value="FAM174-like"/>
</dbReference>
<evidence type="ECO:0000256" key="2">
    <source>
        <dbReference type="ARBA" id="ARBA00006986"/>
    </source>
</evidence>
<accession>A0ABU7A086</accession>
<dbReference type="Pfam" id="PF06679">
    <property type="entry name" value="DUF1180"/>
    <property type="match status" value="1"/>
</dbReference>
<evidence type="ECO:0000256" key="1">
    <source>
        <dbReference type="ARBA" id="ARBA00004479"/>
    </source>
</evidence>
<feature type="chain" id="PRO_5046591152" description="Membrane protein FAM174B" evidence="10">
    <location>
        <begin position="22"/>
        <end position="138"/>
    </location>
</feature>
<evidence type="ECO:0000313" key="12">
    <source>
        <dbReference type="Proteomes" id="UP001345963"/>
    </source>
</evidence>
<evidence type="ECO:0000256" key="10">
    <source>
        <dbReference type="SAM" id="SignalP"/>
    </source>
</evidence>
<organism evidence="11 12">
    <name type="scientific">Ataeniobius toweri</name>
    <dbReference type="NCBI Taxonomy" id="208326"/>
    <lineage>
        <taxon>Eukaryota</taxon>
        <taxon>Metazoa</taxon>
        <taxon>Chordata</taxon>
        <taxon>Craniata</taxon>
        <taxon>Vertebrata</taxon>
        <taxon>Euteleostomi</taxon>
        <taxon>Actinopterygii</taxon>
        <taxon>Neopterygii</taxon>
        <taxon>Teleostei</taxon>
        <taxon>Neoteleostei</taxon>
        <taxon>Acanthomorphata</taxon>
        <taxon>Ovalentaria</taxon>
        <taxon>Atherinomorphae</taxon>
        <taxon>Cyprinodontiformes</taxon>
        <taxon>Goodeidae</taxon>
        <taxon>Ataeniobius</taxon>
    </lineage>
</organism>
<proteinExistence type="inferred from homology"/>
<sequence>MSLTHSLALTLIAAVLLRISGEPLTPSSATQLNSTSTSIILGHDEQTGKNATQGAVGSRISPLMTYLPTLKNVVIFICVLTALLITCLVIKVVRTGRKIRKTRKYDIITTPAERVEMAPLNEENDDEDDSTLFDVKYR</sequence>
<keyword evidence="4 10" id="KW-0732">Signal</keyword>
<keyword evidence="7" id="KW-0325">Glycoprotein</keyword>
<name>A0ABU7A086_9TELE</name>
<dbReference type="PANTHER" id="PTHR28607">
    <property type="entry name" value="EXPRESSED PROTEIN"/>
    <property type="match status" value="1"/>
</dbReference>
<evidence type="ECO:0000256" key="5">
    <source>
        <dbReference type="ARBA" id="ARBA00022989"/>
    </source>
</evidence>
<evidence type="ECO:0000256" key="9">
    <source>
        <dbReference type="SAM" id="Phobius"/>
    </source>
</evidence>
<evidence type="ECO:0000256" key="4">
    <source>
        <dbReference type="ARBA" id="ARBA00022729"/>
    </source>
</evidence>
<reference evidence="11 12" key="1">
    <citation type="submission" date="2021-07" db="EMBL/GenBank/DDBJ databases">
        <authorList>
            <person name="Palmer J.M."/>
        </authorList>
    </citation>
    <scope>NUCLEOTIDE SEQUENCE [LARGE SCALE GENOMIC DNA]</scope>
    <source>
        <strain evidence="11 12">AT_MEX2019</strain>
        <tissue evidence="11">Muscle</tissue>
    </source>
</reference>
<evidence type="ECO:0000256" key="3">
    <source>
        <dbReference type="ARBA" id="ARBA00022692"/>
    </source>
</evidence>
<feature type="transmembrane region" description="Helical" evidence="9">
    <location>
        <begin position="73"/>
        <end position="93"/>
    </location>
</feature>
<evidence type="ECO:0000256" key="6">
    <source>
        <dbReference type="ARBA" id="ARBA00023136"/>
    </source>
</evidence>
<evidence type="ECO:0000256" key="7">
    <source>
        <dbReference type="ARBA" id="ARBA00023180"/>
    </source>
</evidence>
<dbReference type="EMBL" id="JAHUTI010000009">
    <property type="protein sequence ID" value="MED6231411.1"/>
    <property type="molecule type" value="Genomic_DNA"/>
</dbReference>
<feature type="compositionally biased region" description="Acidic residues" evidence="8">
    <location>
        <begin position="122"/>
        <end position="131"/>
    </location>
</feature>